<dbReference type="AlphaFoldDB" id="A0A6L5Y350"/>
<proteinExistence type="predicted"/>
<name>A0A6L5Y350_9FIRM</name>
<protein>
    <submittedName>
        <fullName evidence="1">Uncharacterized protein</fullName>
    </submittedName>
</protein>
<reference evidence="1 2" key="1">
    <citation type="submission" date="2019-08" db="EMBL/GenBank/DDBJ databases">
        <title>In-depth cultivation of the pig gut microbiome towards novel bacterial diversity and tailored functional studies.</title>
        <authorList>
            <person name="Wylensek D."/>
            <person name="Hitch T.C.A."/>
            <person name="Clavel T."/>
        </authorList>
    </citation>
    <scope>NUCLEOTIDE SEQUENCE [LARGE SCALE GENOMIC DNA]</scope>
    <source>
        <strain evidence="1 2">WCA-MUC-591-APC-3H</strain>
    </source>
</reference>
<dbReference type="Proteomes" id="UP000474676">
    <property type="component" value="Unassembled WGS sequence"/>
</dbReference>
<accession>A0A6L5Y350</accession>
<dbReference type="EMBL" id="VUMZ01000001">
    <property type="protein sequence ID" value="MST50875.1"/>
    <property type="molecule type" value="Genomic_DNA"/>
</dbReference>
<gene>
    <name evidence="1" type="ORF">FYJ64_00830</name>
</gene>
<keyword evidence="2" id="KW-1185">Reference proteome</keyword>
<sequence>MNKVDRAIISGEIRRTYGSTSRKPRRSAGHIQADEYAYRIFAVENNETRNTEAAVIENNIGKAEINQNLQENDNKILALGEDTDITFPKSGNGIITVSSDGRNVTKMALPDDASKLAATI</sequence>
<evidence type="ECO:0000313" key="1">
    <source>
        <dbReference type="EMBL" id="MST50875.1"/>
    </source>
</evidence>
<comment type="caution">
    <text evidence="1">The sequence shown here is derived from an EMBL/GenBank/DDBJ whole genome shotgun (WGS) entry which is preliminary data.</text>
</comment>
<evidence type="ECO:0000313" key="2">
    <source>
        <dbReference type="Proteomes" id="UP000474676"/>
    </source>
</evidence>
<organism evidence="1 2">
    <name type="scientific">Hornefia butyriciproducens</name>
    <dbReference type="NCBI Taxonomy" id="2652293"/>
    <lineage>
        <taxon>Bacteria</taxon>
        <taxon>Bacillati</taxon>
        <taxon>Bacillota</taxon>
        <taxon>Clostridia</taxon>
        <taxon>Peptostreptococcales</taxon>
        <taxon>Anaerovoracaceae</taxon>
        <taxon>Hornefia</taxon>
    </lineage>
</organism>